<gene>
    <name evidence="1" type="ORF">H9828_00380</name>
</gene>
<reference evidence="1" key="2">
    <citation type="submission" date="2021-04" db="EMBL/GenBank/DDBJ databases">
        <authorList>
            <person name="Gilroy R."/>
        </authorList>
    </citation>
    <scope>NUCLEOTIDE SEQUENCE</scope>
    <source>
        <strain evidence="1">5134</strain>
    </source>
</reference>
<name>A0A9D1YYD7_9BACT</name>
<comment type="caution">
    <text evidence="1">The sequence shown here is derived from an EMBL/GenBank/DDBJ whole genome shotgun (WGS) entry which is preliminary data.</text>
</comment>
<proteinExistence type="predicted"/>
<dbReference type="Proteomes" id="UP000886844">
    <property type="component" value="Unassembled WGS sequence"/>
</dbReference>
<organism evidence="1 2">
    <name type="scientific">Candidatus Alistipes intestinigallinarum</name>
    <dbReference type="NCBI Taxonomy" id="2838440"/>
    <lineage>
        <taxon>Bacteria</taxon>
        <taxon>Pseudomonadati</taxon>
        <taxon>Bacteroidota</taxon>
        <taxon>Bacteroidia</taxon>
        <taxon>Bacteroidales</taxon>
        <taxon>Rikenellaceae</taxon>
        <taxon>Alistipes</taxon>
    </lineage>
</organism>
<accession>A0A9D1YYD7</accession>
<protein>
    <submittedName>
        <fullName evidence="1">Uncharacterized protein</fullName>
    </submittedName>
</protein>
<evidence type="ECO:0000313" key="1">
    <source>
        <dbReference type="EMBL" id="HIY67855.1"/>
    </source>
</evidence>
<evidence type="ECO:0000313" key="2">
    <source>
        <dbReference type="Proteomes" id="UP000886844"/>
    </source>
</evidence>
<sequence length="97" mass="10979">MTPATRTEIQHFAKQIADYVTFKCDGESEGFEIIHNGYIAFVNYEAEYCAVRGGDSYCGMWEMVPELVSEQTTVEAVWDEEGNEYPELADALQVLLN</sequence>
<reference evidence="1" key="1">
    <citation type="journal article" date="2021" name="PeerJ">
        <title>Extensive microbial diversity within the chicken gut microbiome revealed by metagenomics and culture.</title>
        <authorList>
            <person name="Gilroy R."/>
            <person name="Ravi A."/>
            <person name="Getino M."/>
            <person name="Pursley I."/>
            <person name="Horton D.L."/>
            <person name="Alikhan N.F."/>
            <person name="Baker D."/>
            <person name="Gharbi K."/>
            <person name="Hall N."/>
            <person name="Watson M."/>
            <person name="Adriaenssens E.M."/>
            <person name="Foster-Nyarko E."/>
            <person name="Jarju S."/>
            <person name="Secka A."/>
            <person name="Antonio M."/>
            <person name="Oren A."/>
            <person name="Chaudhuri R.R."/>
            <person name="La Ragione R."/>
            <person name="Hildebrand F."/>
            <person name="Pallen M.J."/>
        </authorList>
    </citation>
    <scope>NUCLEOTIDE SEQUENCE</scope>
    <source>
        <strain evidence="1">5134</strain>
    </source>
</reference>
<dbReference type="AlphaFoldDB" id="A0A9D1YYD7"/>
<dbReference type="EMBL" id="DXDA01000004">
    <property type="protein sequence ID" value="HIY67855.1"/>
    <property type="molecule type" value="Genomic_DNA"/>
</dbReference>